<keyword evidence="3" id="KW-1185">Reference proteome</keyword>
<keyword evidence="2" id="KW-0503">Monooxygenase</keyword>
<dbReference type="EC" id="1.14.-.-" evidence="2"/>
<organism evidence="2 3">
    <name type="scientific">Novosphingobium clariflavum</name>
    <dbReference type="NCBI Taxonomy" id="2029884"/>
    <lineage>
        <taxon>Bacteria</taxon>
        <taxon>Pseudomonadati</taxon>
        <taxon>Pseudomonadota</taxon>
        <taxon>Alphaproteobacteria</taxon>
        <taxon>Sphingomonadales</taxon>
        <taxon>Sphingomonadaceae</taxon>
        <taxon>Novosphingobium</taxon>
    </lineage>
</organism>
<dbReference type="Gene3D" id="3.30.70.100">
    <property type="match status" value="1"/>
</dbReference>
<dbReference type="PROSITE" id="PS51725">
    <property type="entry name" value="ABM"/>
    <property type="match status" value="1"/>
</dbReference>
<evidence type="ECO:0000313" key="2">
    <source>
        <dbReference type="EMBL" id="MFC0684450.1"/>
    </source>
</evidence>
<accession>A0ABV6S5D7</accession>
<keyword evidence="2" id="KW-0560">Oxidoreductase</keyword>
<protein>
    <submittedName>
        <fullName evidence="2">Antibiotic biosynthesis monooxygenase family protein</fullName>
        <ecNumber evidence="2">1.14.-.-</ecNumber>
    </submittedName>
</protein>
<dbReference type="InterPro" id="IPR007138">
    <property type="entry name" value="ABM_dom"/>
</dbReference>
<dbReference type="EMBL" id="JBHLTM010000027">
    <property type="protein sequence ID" value="MFC0684450.1"/>
    <property type="molecule type" value="Genomic_DNA"/>
</dbReference>
<evidence type="ECO:0000313" key="3">
    <source>
        <dbReference type="Proteomes" id="UP001589858"/>
    </source>
</evidence>
<name>A0ABV6S5D7_9SPHN</name>
<dbReference type="GO" id="GO:0004497">
    <property type="term" value="F:monooxygenase activity"/>
    <property type="evidence" value="ECO:0007669"/>
    <property type="project" value="UniProtKB-KW"/>
</dbReference>
<proteinExistence type="predicted"/>
<dbReference type="Proteomes" id="UP001589858">
    <property type="component" value="Unassembled WGS sequence"/>
</dbReference>
<gene>
    <name evidence="2" type="ORF">ACFFF8_07575</name>
</gene>
<evidence type="ECO:0000259" key="1">
    <source>
        <dbReference type="PROSITE" id="PS51725"/>
    </source>
</evidence>
<comment type="caution">
    <text evidence="2">The sequence shown here is derived from an EMBL/GenBank/DDBJ whole genome shotgun (WGS) entry which is preliminary data.</text>
</comment>
<feature type="domain" description="ABM" evidence="1">
    <location>
        <begin position="2"/>
        <end position="91"/>
    </location>
</feature>
<reference evidence="2 3" key="1">
    <citation type="submission" date="2024-09" db="EMBL/GenBank/DDBJ databases">
        <authorList>
            <person name="Sun Q."/>
            <person name="Mori K."/>
        </authorList>
    </citation>
    <scope>NUCLEOTIDE SEQUENCE [LARGE SCALE GENOMIC DNA]</scope>
    <source>
        <strain evidence="2 3">CICC 11035S</strain>
    </source>
</reference>
<dbReference type="SUPFAM" id="SSF54909">
    <property type="entry name" value="Dimeric alpha+beta barrel"/>
    <property type="match status" value="1"/>
</dbReference>
<dbReference type="RefSeq" id="WP_267219495.1">
    <property type="nucleotide sequence ID" value="NZ_JAPCWC010000004.1"/>
</dbReference>
<sequence>MLLEIAEIDVRPGSEPAFAQAMRGEGVGLLASCDGVISVQFGQGVEHASRFAFNVVWTSLAAHEAARKLEAFARFRSLFGDLAIGGTMHHFEMDAPVAGTSA</sequence>
<dbReference type="InterPro" id="IPR011008">
    <property type="entry name" value="Dimeric_a/b-barrel"/>
</dbReference>
<dbReference type="Pfam" id="PF03992">
    <property type="entry name" value="ABM"/>
    <property type="match status" value="1"/>
</dbReference>